<comment type="caution">
    <text evidence="3">The sequence shown here is derived from an EMBL/GenBank/DDBJ whole genome shotgun (WGS) entry which is preliminary data.</text>
</comment>
<name>A0AAV7IL97_COTGL</name>
<sequence length="120" mass="14290">MVLTGLRLVVESRVIKSQRDLCSVIIKEEVEVAELQFPSPLTLRNRGETLMQQLKTHTCPRCFKSYMHAWHLKRHIRFECGQEPKVQCPYCMVKMKQRGHVYRHIRRCHRGQNVYVIDLN</sequence>
<evidence type="ECO:0000313" key="4">
    <source>
        <dbReference type="Proteomes" id="UP000826195"/>
    </source>
</evidence>
<dbReference type="Proteomes" id="UP000826195">
    <property type="component" value="Unassembled WGS sequence"/>
</dbReference>
<evidence type="ECO:0000313" key="3">
    <source>
        <dbReference type="EMBL" id="KAH0553736.1"/>
    </source>
</evidence>
<keyword evidence="4" id="KW-1185">Reference proteome</keyword>
<dbReference type="GO" id="GO:0008270">
    <property type="term" value="F:zinc ion binding"/>
    <property type="evidence" value="ECO:0007669"/>
    <property type="project" value="UniProtKB-KW"/>
</dbReference>
<evidence type="ECO:0000256" key="1">
    <source>
        <dbReference type="PROSITE-ProRule" id="PRU00042"/>
    </source>
</evidence>
<accession>A0AAV7IL97</accession>
<dbReference type="InterPro" id="IPR036236">
    <property type="entry name" value="Znf_C2H2_sf"/>
</dbReference>
<keyword evidence="1" id="KW-0479">Metal-binding</keyword>
<proteinExistence type="predicted"/>
<feature type="domain" description="C2H2-type" evidence="2">
    <location>
        <begin position="57"/>
        <end position="84"/>
    </location>
</feature>
<keyword evidence="1" id="KW-0863">Zinc-finger</keyword>
<protein>
    <recommendedName>
        <fullName evidence="2">C2H2-type domain-containing protein</fullName>
    </recommendedName>
</protein>
<dbReference type="PROSITE" id="PS50157">
    <property type="entry name" value="ZINC_FINGER_C2H2_2"/>
    <property type="match status" value="1"/>
</dbReference>
<dbReference type="InterPro" id="IPR013087">
    <property type="entry name" value="Znf_C2H2_type"/>
</dbReference>
<dbReference type="PROSITE" id="PS00028">
    <property type="entry name" value="ZINC_FINGER_C2H2_1"/>
    <property type="match status" value="1"/>
</dbReference>
<organism evidence="3 4">
    <name type="scientific">Cotesia glomerata</name>
    <name type="common">Lepidopteran parasitic wasp</name>
    <name type="synonym">Apanteles glomeratus</name>
    <dbReference type="NCBI Taxonomy" id="32391"/>
    <lineage>
        <taxon>Eukaryota</taxon>
        <taxon>Metazoa</taxon>
        <taxon>Ecdysozoa</taxon>
        <taxon>Arthropoda</taxon>
        <taxon>Hexapoda</taxon>
        <taxon>Insecta</taxon>
        <taxon>Pterygota</taxon>
        <taxon>Neoptera</taxon>
        <taxon>Endopterygota</taxon>
        <taxon>Hymenoptera</taxon>
        <taxon>Apocrita</taxon>
        <taxon>Ichneumonoidea</taxon>
        <taxon>Braconidae</taxon>
        <taxon>Microgastrinae</taxon>
        <taxon>Cotesia</taxon>
    </lineage>
</organism>
<dbReference type="Gene3D" id="3.30.160.60">
    <property type="entry name" value="Classic Zinc Finger"/>
    <property type="match status" value="1"/>
</dbReference>
<dbReference type="EMBL" id="JAHXZJ010001119">
    <property type="protein sequence ID" value="KAH0553736.1"/>
    <property type="molecule type" value="Genomic_DNA"/>
</dbReference>
<reference evidence="3 4" key="1">
    <citation type="journal article" date="2021" name="J. Hered.">
        <title>A chromosome-level genome assembly of the parasitoid wasp, Cotesia glomerata (Hymenoptera: Braconidae).</title>
        <authorList>
            <person name="Pinto B.J."/>
            <person name="Weis J.J."/>
            <person name="Gamble T."/>
            <person name="Ode P.J."/>
            <person name="Paul R."/>
            <person name="Zaspel J.M."/>
        </authorList>
    </citation>
    <scope>NUCLEOTIDE SEQUENCE [LARGE SCALE GENOMIC DNA]</scope>
    <source>
        <strain evidence="3">CgM1</strain>
    </source>
</reference>
<keyword evidence="1" id="KW-0862">Zinc</keyword>
<gene>
    <name evidence="3" type="ORF">KQX54_003835</name>
</gene>
<dbReference type="AlphaFoldDB" id="A0AAV7IL97"/>
<evidence type="ECO:0000259" key="2">
    <source>
        <dbReference type="PROSITE" id="PS50157"/>
    </source>
</evidence>
<dbReference type="SUPFAM" id="SSF57667">
    <property type="entry name" value="beta-beta-alpha zinc fingers"/>
    <property type="match status" value="1"/>
</dbReference>